<comment type="caution">
    <text evidence="2">The sequence shown here is derived from an EMBL/GenBank/DDBJ whole genome shotgun (WGS) entry which is preliminary data.</text>
</comment>
<feature type="transmembrane region" description="Helical" evidence="1">
    <location>
        <begin position="84"/>
        <end position="105"/>
    </location>
</feature>
<sequence>MKNLMLKDIIIAKKSFWIGMIINAIFFMSWGYYGKLSIFINTICIIIFIFMYVEGSNLYDDLHKSYMIIASLPIKRSDIVKTKYIQVPIYLVIGEAEMIIIYFIMKYLEIYKYSPLCINFKIILINIIGILIYYAVYYPIYFKVGSRYTKNITSIIFMIVVLLPTIILKILKKHPNIDIAKSLMSFTNYKGILIILLCVISAFIVSFKISQSIYIKRDLQ</sequence>
<feature type="transmembrane region" description="Helical" evidence="1">
    <location>
        <begin position="191"/>
        <end position="210"/>
    </location>
</feature>
<dbReference type="Pfam" id="PF13346">
    <property type="entry name" value="ABC2_membrane_5"/>
    <property type="match status" value="1"/>
</dbReference>
<evidence type="ECO:0000313" key="2">
    <source>
        <dbReference type="EMBL" id="KOA83295.1"/>
    </source>
</evidence>
<dbReference type="PANTHER" id="PTHR41309">
    <property type="entry name" value="MEMBRANE PROTEIN-RELATED"/>
    <property type="match status" value="1"/>
</dbReference>
<dbReference type="InterPro" id="IPR025699">
    <property type="entry name" value="ABC2_memb-like"/>
</dbReference>
<dbReference type="Proteomes" id="UP000037540">
    <property type="component" value="Unassembled WGS sequence"/>
</dbReference>
<reference evidence="2 3" key="1">
    <citation type="submission" date="2015-07" db="EMBL/GenBank/DDBJ databases">
        <title>Draft genome sequences of 17 French Clostridium botulinum group III.</title>
        <authorList>
            <person name="Woudstra C."/>
            <person name="Le Marechal C."/>
            <person name="Souillard R."/>
            <person name="Bayon-Auboyer M.-H."/>
            <person name="Dessouter D."/>
            <person name="Fach P."/>
        </authorList>
    </citation>
    <scope>NUCLEOTIDE SEQUENCE [LARGE SCALE GENOMIC DNA]</scope>
    <source>
        <strain evidence="2 3">12LNRI-CD</strain>
    </source>
</reference>
<dbReference type="AlphaFoldDB" id="A0A9Q1ZC95"/>
<dbReference type="EMBL" id="LGVR01000087">
    <property type="protein sequence ID" value="KOA83295.1"/>
    <property type="molecule type" value="Genomic_DNA"/>
</dbReference>
<dbReference type="PANTHER" id="PTHR41309:SF2">
    <property type="entry name" value="MEMBRANE PROTEIN"/>
    <property type="match status" value="1"/>
</dbReference>
<keyword evidence="1" id="KW-0472">Membrane</keyword>
<feature type="transmembrane region" description="Helical" evidence="1">
    <location>
        <begin position="120"/>
        <end position="140"/>
    </location>
</feature>
<feature type="transmembrane region" description="Helical" evidence="1">
    <location>
        <begin position="152"/>
        <end position="171"/>
    </location>
</feature>
<feature type="transmembrane region" description="Helical" evidence="1">
    <location>
        <begin position="16"/>
        <end position="33"/>
    </location>
</feature>
<protein>
    <recommendedName>
        <fullName evidence="4">ABC-2 transporter permease</fullName>
    </recommendedName>
</protein>
<dbReference type="OrthoDB" id="2917865at2"/>
<name>A0A9Q1ZC95_CLOBO</name>
<gene>
    <name evidence="2" type="ORF">ADU74_12505</name>
</gene>
<keyword evidence="1" id="KW-1133">Transmembrane helix</keyword>
<feature type="transmembrane region" description="Helical" evidence="1">
    <location>
        <begin position="39"/>
        <end position="59"/>
    </location>
</feature>
<keyword evidence="1" id="KW-0812">Transmembrane</keyword>
<evidence type="ECO:0000256" key="1">
    <source>
        <dbReference type="SAM" id="Phobius"/>
    </source>
</evidence>
<organism evidence="2 3">
    <name type="scientific">Clostridium botulinum</name>
    <dbReference type="NCBI Taxonomy" id="1491"/>
    <lineage>
        <taxon>Bacteria</taxon>
        <taxon>Bacillati</taxon>
        <taxon>Bacillota</taxon>
        <taxon>Clostridia</taxon>
        <taxon>Eubacteriales</taxon>
        <taxon>Clostridiaceae</taxon>
        <taxon>Clostridium</taxon>
    </lineage>
</organism>
<evidence type="ECO:0000313" key="3">
    <source>
        <dbReference type="Proteomes" id="UP000037540"/>
    </source>
</evidence>
<proteinExistence type="predicted"/>
<dbReference type="RefSeq" id="WP_013725961.1">
    <property type="nucleotide sequence ID" value="NZ_LGVO01000045.1"/>
</dbReference>
<evidence type="ECO:0008006" key="4">
    <source>
        <dbReference type="Google" id="ProtNLM"/>
    </source>
</evidence>
<accession>A0A9Q1ZC95</accession>